<dbReference type="EMBL" id="AP021875">
    <property type="protein sequence ID" value="BBO77959.1"/>
    <property type="molecule type" value="Genomic_DNA"/>
</dbReference>
<proteinExistence type="predicted"/>
<feature type="transmembrane region" description="Helical" evidence="1">
    <location>
        <begin position="1159"/>
        <end position="1180"/>
    </location>
</feature>
<dbReference type="KEGG" id="dwd:DSCW_53760"/>
<feature type="transmembrane region" description="Helical" evidence="1">
    <location>
        <begin position="1192"/>
        <end position="1217"/>
    </location>
</feature>
<feature type="transmembrane region" description="Helical" evidence="1">
    <location>
        <begin position="532"/>
        <end position="552"/>
    </location>
</feature>
<feature type="transmembrane region" description="Helical" evidence="1">
    <location>
        <begin position="1298"/>
        <end position="1319"/>
    </location>
</feature>
<keyword evidence="4" id="KW-1185">Reference proteome</keyword>
<dbReference type="OrthoDB" id="220327at2"/>
<keyword evidence="1" id="KW-1133">Transmembrane helix</keyword>
<sequence length="1360" mass="151158">MSHLKALTFALLFTTLFQTPFSNAYDVPEPLAPWKEWVLYDKQTQTCPSHFNDGSIQRCWWPSRLAVDAAEQGAAFDMQVEVYAPIWVMLPGDGEHWPESVFDGKNILPVVERNDRPAIWLEPGDHRIRGALVWNALPEVLSIPQATGMVSLKMDGKDIAEPEWDEKGRLRLNGKNGATRREGTHAAMVFRLIEDDIPLRMVTQVLLRVSGPPREIRLAALLPDAGAVMRIDSPLPLHLAENRDLLVQARTGRWELRVTVRMEGPVTQLSTGKGDYGPEIWSFKAYNHLRMVNVTGAPTVEPSRTQMPDEWKTLPAYQIKTGGGLNFETVRRGDPDPAPDQLELQRTWWLDFDGTGFTLHDRITGTLNRTWHLAMNPPVELGRVAVDEENQLITRHEDRPGIELRRGNLSLAADSRMTRTASVLPAVGWDHDFNRVSGVLNLPPGWSLLSTTGVDVPPNAWLQRWTLLDLFLVLIVAVSAYKLRDRRTGILVLVTLGLIFHEPGAPRLVWLHLLVVAALLKYLPQGWFKKIVRLWGVGVVIVLVVIAVPFMVQQVRTAVYPQLDRSGGIGLPMIGAKRMAVTETDRMAEAHRPARLKSSTVQTMRSAAGALPSKISSELPRRELTAKDPDALIQTGPGLPTWRWHSVPLRWNGPVDRNQQIRIWLISPGMNLVLGFIRTILLLALIVVVLEPRRWKKSLPPVTANALGALLLTALILSPTLNLRAESPSGGFPPQTLLDELQRRLLEPPVCLPHCADVSRLELAATPDQIRLILQVHTLTETAIPLPAGQKAWNPSRIVLDGAPAESLARDERGILWTVMPKGVHEIKLIGTAAGTDEVRIAFPLPPHTGTYAGVGWMARGIHSDGTVDASVVLTRSRSDAQPQGATVENGVPPFFQVSRTLRLGLQWEVDTRIQRRTKAGTPTVLSVPLLIGEAVTTAGIHVQEGSAQIAMGPDEVEKYFSGTLPVTPVILLAAPKDVPWTEVWTLDAAAIWRCSLSGLTVVHHQDAGRNFQPQWHPWPGEQVTIEITRPPAVPGRTVTLDSARLEMTPGQRFTRSVLDLDLRSSKGDHHQIELPAQANLQAVRIDGKSLPIRQDGQLVSVPLQPGSQAVQVQWQQLTDSLIRLKGPKVNAGGEAVNAAVTFRMPDNRWILFAGGPRLGPAVLFWSYVLVVVLVALGLGKTDIAPLRTHHWLLLGMGLTQVPSPVAVLIVGWLLALGYRCRMRPLDKALAFNFIQLLLAALTLAALIGLYTAIERGLLGIPEMQIAGNHSTRLQLHWTQDRIDGFLPSPWVVSLPLWTYRLLMLAWSLWLAFSLVSWLRWGWGCFSRQQLWKPIRWHLKIKFPEKEKKREEKEAKPQAG</sequence>
<name>A0A5K7ZCQ0_9BACT</name>
<evidence type="ECO:0000313" key="3">
    <source>
        <dbReference type="EMBL" id="BBO77959.1"/>
    </source>
</evidence>
<evidence type="ECO:0000256" key="1">
    <source>
        <dbReference type="SAM" id="Phobius"/>
    </source>
</evidence>
<evidence type="ECO:0000313" key="4">
    <source>
        <dbReference type="Proteomes" id="UP000427769"/>
    </source>
</evidence>
<protein>
    <submittedName>
        <fullName evidence="3">Uncharacterized protein</fullName>
    </submittedName>
</protein>
<keyword evidence="1" id="KW-0472">Membrane</keyword>
<organism evidence="3 4">
    <name type="scientific">Desulfosarcina widdelii</name>
    <dbReference type="NCBI Taxonomy" id="947919"/>
    <lineage>
        <taxon>Bacteria</taxon>
        <taxon>Pseudomonadati</taxon>
        <taxon>Thermodesulfobacteriota</taxon>
        <taxon>Desulfobacteria</taxon>
        <taxon>Desulfobacterales</taxon>
        <taxon>Desulfosarcinaceae</taxon>
        <taxon>Desulfosarcina</taxon>
    </lineage>
</organism>
<feature type="signal peptide" evidence="2">
    <location>
        <begin position="1"/>
        <end position="24"/>
    </location>
</feature>
<keyword evidence="2" id="KW-0732">Signal</keyword>
<feature type="chain" id="PRO_5024459612" evidence="2">
    <location>
        <begin position="25"/>
        <end position="1360"/>
    </location>
</feature>
<feature type="transmembrane region" description="Helical" evidence="1">
    <location>
        <begin position="465"/>
        <end position="483"/>
    </location>
</feature>
<accession>A0A5K7ZCQ0</accession>
<reference evidence="3 4" key="1">
    <citation type="submission" date="2019-11" db="EMBL/GenBank/DDBJ databases">
        <title>Comparative genomics of hydrocarbon-degrading Desulfosarcina strains.</title>
        <authorList>
            <person name="Watanabe M."/>
            <person name="Kojima H."/>
            <person name="Fukui M."/>
        </authorList>
    </citation>
    <scope>NUCLEOTIDE SEQUENCE [LARGE SCALE GENOMIC DNA]</scope>
    <source>
        <strain evidence="3 4">PP31</strain>
    </source>
</reference>
<dbReference type="Proteomes" id="UP000427769">
    <property type="component" value="Chromosome"/>
</dbReference>
<feature type="transmembrane region" description="Helical" evidence="1">
    <location>
        <begin position="490"/>
        <end position="520"/>
    </location>
</feature>
<keyword evidence="1" id="KW-0812">Transmembrane</keyword>
<evidence type="ECO:0000256" key="2">
    <source>
        <dbReference type="SAM" id="SignalP"/>
    </source>
</evidence>
<feature type="transmembrane region" description="Helical" evidence="1">
    <location>
        <begin position="672"/>
        <end position="690"/>
    </location>
</feature>
<feature type="transmembrane region" description="Helical" evidence="1">
    <location>
        <begin position="1229"/>
        <end position="1254"/>
    </location>
</feature>
<feature type="transmembrane region" description="Helical" evidence="1">
    <location>
        <begin position="702"/>
        <end position="723"/>
    </location>
</feature>
<dbReference type="RefSeq" id="WP_155306639.1">
    <property type="nucleotide sequence ID" value="NZ_AP021875.1"/>
</dbReference>
<gene>
    <name evidence="3" type="ORF">DSCW_53760</name>
</gene>